<keyword evidence="3" id="KW-1003">Cell membrane</keyword>
<dbReference type="EMBL" id="LN854557">
    <property type="protein sequence ID" value="CRL45121.1"/>
    <property type="molecule type" value="Genomic_DNA"/>
</dbReference>
<dbReference type="GO" id="GO:0005886">
    <property type="term" value="C:plasma membrane"/>
    <property type="evidence" value="ECO:0007669"/>
    <property type="project" value="UniProtKB-SubCell"/>
</dbReference>
<comment type="similarity">
    <text evidence="2">Belongs to the GhoT/OrtT toxin family.</text>
</comment>
<accession>A0A193QIX6</accession>
<keyword evidence="7 8" id="KW-0472">Membrane</keyword>
<evidence type="ECO:0000256" key="4">
    <source>
        <dbReference type="ARBA" id="ARBA00022519"/>
    </source>
</evidence>
<keyword evidence="5 8" id="KW-0812">Transmembrane</keyword>
<evidence type="ECO:0000256" key="7">
    <source>
        <dbReference type="ARBA" id="ARBA00023136"/>
    </source>
</evidence>
<feature type="transmembrane region" description="Helical" evidence="8">
    <location>
        <begin position="6"/>
        <end position="30"/>
    </location>
</feature>
<dbReference type="RefSeq" id="WP_243466224.1">
    <property type="nucleotide sequence ID" value="NC_007712.1"/>
</dbReference>
<evidence type="ECO:0000256" key="2">
    <source>
        <dbReference type="ARBA" id="ARBA00010408"/>
    </source>
</evidence>
<evidence type="ECO:0000256" key="1">
    <source>
        <dbReference type="ARBA" id="ARBA00004429"/>
    </source>
</evidence>
<evidence type="ECO:0000313" key="9">
    <source>
        <dbReference type="EMBL" id="CRL45121.1"/>
    </source>
</evidence>
<comment type="subcellular location">
    <subcellularLocation>
        <location evidence="1">Cell inner membrane</location>
        <topology evidence="1">Multi-pass membrane protein</topology>
    </subcellularLocation>
</comment>
<evidence type="ECO:0000256" key="5">
    <source>
        <dbReference type="ARBA" id="ARBA00022692"/>
    </source>
</evidence>
<protein>
    <submittedName>
        <fullName evidence="9">Uncharacterized protein</fullName>
    </submittedName>
</protein>
<organism evidence="9 10">
    <name type="scientific">Sodalis glossinidius (strain morsitans)</name>
    <dbReference type="NCBI Taxonomy" id="343509"/>
    <lineage>
        <taxon>Bacteria</taxon>
        <taxon>Pseudomonadati</taxon>
        <taxon>Pseudomonadota</taxon>
        <taxon>Gammaproteobacteria</taxon>
        <taxon>Enterobacterales</taxon>
        <taxon>Bruguierivoracaceae</taxon>
        <taxon>Sodalis</taxon>
    </lineage>
</organism>
<evidence type="ECO:0000313" key="10">
    <source>
        <dbReference type="Proteomes" id="UP000245838"/>
    </source>
</evidence>
<gene>
    <name evidence="9" type="ORF">SGGMMB4_02661</name>
</gene>
<sequence length="98" mass="11324">MDTHTLTTWQLLVASYLTGTVVTALLKFFISRDPSFRHTSTVHRAYRFNLATKLSTRAHFYYAVNLKTHGSWKRQNFVQVPTSPFITLNKKRAAPVRP</sequence>
<dbReference type="AlphaFoldDB" id="A0A193QIX6"/>
<evidence type="ECO:0000256" key="3">
    <source>
        <dbReference type="ARBA" id="ARBA00022475"/>
    </source>
</evidence>
<evidence type="ECO:0000256" key="8">
    <source>
        <dbReference type="SAM" id="Phobius"/>
    </source>
</evidence>
<evidence type="ECO:0000256" key="6">
    <source>
        <dbReference type="ARBA" id="ARBA00022989"/>
    </source>
</evidence>
<name>A0A193QIX6_SODGM</name>
<dbReference type="Pfam" id="PF10753">
    <property type="entry name" value="Toxin_GhoT_OrtT"/>
    <property type="match status" value="1"/>
</dbReference>
<proteinExistence type="inferred from homology"/>
<dbReference type="InterPro" id="IPR019689">
    <property type="entry name" value="Toxin_GhoT/OrtT"/>
</dbReference>
<reference evidence="9 10" key="1">
    <citation type="submission" date="2015-05" db="EMBL/GenBank/DDBJ databases">
        <authorList>
            <person name="Goodhead I."/>
        </authorList>
    </citation>
    <scope>NUCLEOTIDE SEQUENCE [LARGE SCALE GENOMIC DNA]</scope>
    <source>
        <strain evidence="10">morsitans</strain>
    </source>
</reference>
<dbReference type="Proteomes" id="UP000245838">
    <property type="component" value="Chromosome sggmmb4_Chromosome"/>
</dbReference>
<keyword evidence="4" id="KW-0997">Cell inner membrane</keyword>
<keyword evidence="6 8" id="KW-1133">Transmembrane helix</keyword>